<feature type="transmembrane region" description="Helical" evidence="1">
    <location>
        <begin position="111"/>
        <end position="128"/>
    </location>
</feature>
<evidence type="ECO:0000313" key="3">
    <source>
        <dbReference type="Proteomes" id="UP000234560"/>
    </source>
</evidence>
<gene>
    <name evidence="2" type="ORF">CYJ47_00490</name>
</gene>
<feature type="transmembrane region" description="Helical" evidence="1">
    <location>
        <begin position="170"/>
        <end position="191"/>
    </location>
</feature>
<protein>
    <recommendedName>
        <fullName evidence="4">DUF5808 domain-containing protein</fullName>
    </recommendedName>
</protein>
<dbReference type="AlphaFoldDB" id="A0AAF0YXF5"/>
<reference evidence="2" key="2">
    <citation type="submission" date="2023-10" db="EMBL/GenBank/DDBJ databases">
        <authorList>
            <person name="Choi B."/>
        </authorList>
    </citation>
    <scope>NUCLEOTIDE SEQUENCE</scope>
    <source>
        <strain evidence="2">UMB0763</strain>
    </source>
</reference>
<keyword evidence="1" id="KW-1133">Transmembrane helix</keyword>
<sequence length="202" mass="21214">MDNILGVFGARLSSFEPENSSWLIAKPYGLGWNLNLGKVAVATGLIRPDDSLPDLEEHIPARVSTALTWAPLAGAAVAAVAGHFVGMRDTLLPTHWGIDLRPDRLIKARRAAAVPVLLSVGLATWTLIDARHNRKVDASLSAQTLGIEVFCLAALAELARYTEGDESPAWVIGLGVLAIPTTALGVLVGTVNSALGNIPAEA</sequence>
<evidence type="ECO:0008006" key="4">
    <source>
        <dbReference type="Google" id="ProtNLM"/>
    </source>
</evidence>
<dbReference type="KEGG" id="cpyr:CYJ47_00490"/>
<keyword evidence="1" id="KW-0812">Transmembrane</keyword>
<evidence type="ECO:0000256" key="1">
    <source>
        <dbReference type="SAM" id="Phobius"/>
    </source>
</evidence>
<accession>A0AAF0YXF5</accession>
<dbReference type="Proteomes" id="UP000234560">
    <property type="component" value="Chromosome"/>
</dbReference>
<proteinExistence type="predicted"/>
<evidence type="ECO:0000313" key="2">
    <source>
        <dbReference type="EMBL" id="WOT02295.1"/>
    </source>
</evidence>
<keyword evidence="1" id="KW-0472">Membrane</keyword>
<dbReference type="EMBL" id="CP136958">
    <property type="protein sequence ID" value="WOT02295.1"/>
    <property type="molecule type" value="Genomic_DNA"/>
</dbReference>
<reference evidence="2" key="1">
    <citation type="submission" date="2017-12" db="EMBL/GenBank/DDBJ databases">
        <authorList>
            <person name="Thomas-White K."/>
            <person name="Wolfe A.J."/>
        </authorList>
    </citation>
    <scope>NUCLEOTIDE SEQUENCE</scope>
    <source>
        <strain evidence="2">UMB0763</strain>
    </source>
</reference>
<dbReference type="RefSeq" id="WP_257877862.1">
    <property type="nucleotide sequence ID" value="NZ_CP136958.1"/>
</dbReference>
<name>A0AAF0YXF5_9CORY</name>
<organism evidence="2 3">
    <name type="scientific">Corynebacterium pyruviciproducens</name>
    <dbReference type="NCBI Taxonomy" id="598660"/>
    <lineage>
        <taxon>Bacteria</taxon>
        <taxon>Bacillati</taxon>
        <taxon>Actinomycetota</taxon>
        <taxon>Actinomycetes</taxon>
        <taxon>Mycobacteriales</taxon>
        <taxon>Corynebacteriaceae</taxon>
        <taxon>Corynebacterium</taxon>
    </lineage>
</organism>